<accession>A0A0C3JR37</accession>
<protein>
    <submittedName>
        <fullName evidence="1">Uncharacterized protein</fullName>
    </submittedName>
</protein>
<evidence type="ECO:0000313" key="2">
    <source>
        <dbReference type="Proteomes" id="UP000054217"/>
    </source>
</evidence>
<sequence length="131" mass="14501">MLIRSSLKWNANVPDRCVKPQRKITVEPSCESCTTSSTIFGFEKTLNFALYFFPCGAGPLLQQYSPLRSEQTVSTRLRDSEVGRLPVVKVQTAACTITVLFRQELVMSTSPASPCLNPLFLQNTSTNAPII</sequence>
<reference evidence="2" key="2">
    <citation type="submission" date="2015-01" db="EMBL/GenBank/DDBJ databases">
        <title>Evolutionary Origins and Diversification of the Mycorrhizal Mutualists.</title>
        <authorList>
            <consortium name="DOE Joint Genome Institute"/>
            <consortium name="Mycorrhizal Genomics Consortium"/>
            <person name="Kohler A."/>
            <person name="Kuo A."/>
            <person name="Nagy L.G."/>
            <person name="Floudas D."/>
            <person name="Copeland A."/>
            <person name="Barry K.W."/>
            <person name="Cichocki N."/>
            <person name="Veneault-Fourrey C."/>
            <person name="LaButti K."/>
            <person name="Lindquist E.A."/>
            <person name="Lipzen A."/>
            <person name="Lundell T."/>
            <person name="Morin E."/>
            <person name="Murat C."/>
            <person name="Riley R."/>
            <person name="Ohm R."/>
            <person name="Sun H."/>
            <person name="Tunlid A."/>
            <person name="Henrissat B."/>
            <person name="Grigoriev I.V."/>
            <person name="Hibbett D.S."/>
            <person name="Martin F."/>
        </authorList>
    </citation>
    <scope>NUCLEOTIDE SEQUENCE [LARGE SCALE GENOMIC DNA]</scope>
    <source>
        <strain evidence="2">Marx 270</strain>
    </source>
</reference>
<evidence type="ECO:0000313" key="1">
    <source>
        <dbReference type="EMBL" id="KIO11648.1"/>
    </source>
</evidence>
<gene>
    <name evidence="1" type="ORF">M404DRAFT_994378</name>
</gene>
<dbReference type="InParanoid" id="A0A0C3JR37"/>
<reference evidence="1 2" key="1">
    <citation type="submission" date="2014-04" db="EMBL/GenBank/DDBJ databases">
        <authorList>
            <consortium name="DOE Joint Genome Institute"/>
            <person name="Kuo A."/>
            <person name="Kohler A."/>
            <person name="Costa M.D."/>
            <person name="Nagy L.G."/>
            <person name="Floudas D."/>
            <person name="Copeland A."/>
            <person name="Barry K.W."/>
            <person name="Cichocki N."/>
            <person name="Veneault-Fourrey C."/>
            <person name="LaButti K."/>
            <person name="Lindquist E.A."/>
            <person name="Lipzen A."/>
            <person name="Lundell T."/>
            <person name="Morin E."/>
            <person name="Murat C."/>
            <person name="Sun H."/>
            <person name="Tunlid A."/>
            <person name="Henrissat B."/>
            <person name="Grigoriev I.V."/>
            <person name="Hibbett D.S."/>
            <person name="Martin F."/>
            <person name="Nordberg H.P."/>
            <person name="Cantor M.N."/>
            <person name="Hua S.X."/>
        </authorList>
    </citation>
    <scope>NUCLEOTIDE SEQUENCE [LARGE SCALE GENOMIC DNA]</scope>
    <source>
        <strain evidence="1 2">Marx 270</strain>
    </source>
</reference>
<dbReference type="HOGENOM" id="CLU_1928457_0_0_1"/>
<organism evidence="1 2">
    <name type="scientific">Pisolithus tinctorius Marx 270</name>
    <dbReference type="NCBI Taxonomy" id="870435"/>
    <lineage>
        <taxon>Eukaryota</taxon>
        <taxon>Fungi</taxon>
        <taxon>Dikarya</taxon>
        <taxon>Basidiomycota</taxon>
        <taxon>Agaricomycotina</taxon>
        <taxon>Agaricomycetes</taxon>
        <taxon>Agaricomycetidae</taxon>
        <taxon>Boletales</taxon>
        <taxon>Sclerodermatineae</taxon>
        <taxon>Pisolithaceae</taxon>
        <taxon>Pisolithus</taxon>
    </lineage>
</organism>
<proteinExistence type="predicted"/>
<dbReference type="Proteomes" id="UP000054217">
    <property type="component" value="Unassembled WGS sequence"/>
</dbReference>
<name>A0A0C3JR37_PISTI</name>
<keyword evidence="2" id="KW-1185">Reference proteome</keyword>
<dbReference type="EMBL" id="KN831949">
    <property type="protein sequence ID" value="KIO11648.1"/>
    <property type="molecule type" value="Genomic_DNA"/>
</dbReference>
<dbReference type="AlphaFoldDB" id="A0A0C3JR37"/>